<evidence type="ECO:0000313" key="2">
    <source>
        <dbReference type="EMBL" id="ABM38700.1"/>
    </source>
</evidence>
<dbReference type="Proteomes" id="UP000000644">
    <property type="component" value="Chromosome"/>
</dbReference>
<dbReference type="AlphaFoldDB" id="A1VSS2"/>
<proteinExistence type="predicted"/>
<dbReference type="EMBL" id="CP000529">
    <property type="protein sequence ID" value="ABM38700.1"/>
    <property type="molecule type" value="Genomic_DNA"/>
</dbReference>
<sequence>MKNSDLELYTDYLLSTFGAATATGLSAMVEGDVSHDRITRLLSKQAYTSRDLWLQVKAMVREVENAEGVLIFDDTIQEKEWTQESELMCWHFDHCSGRTVKGINLLNAVYHCSGATIPVAFELVKKPLQYCDMATQKLKRKSEVTKNELMREMIQACLHNGLKFRFVLMDSWFASKENFDFITGKGRHFIAALKDNRLVALSEEDRKKKRFVRVDELDFPEQTAVQGWLKDHAQAVRFVRQVFTNKDGSTGILHLVCSDLTCDYDAMTTSYKKRWQVEVFHKSLKSNAALARSPTQTLRTQSNHVFMAIYAVFKLQCLSLKTRINPFALRLKLLINASRSAYAELQHWRATA</sequence>
<dbReference type="SUPFAM" id="SSF53098">
    <property type="entry name" value="Ribonuclease H-like"/>
    <property type="match status" value="1"/>
</dbReference>
<dbReference type="InterPro" id="IPR012337">
    <property type="entry name" value="RNaseH-like_sf"/>
</dbReference>
<dbReference type="RefSeq" id="WP_011802771.1">
    <property type="nucleotide sequence ID" value="NC_008781.1"/>
</dbReference>
<dbReference type="Pfam" id="PF13546">
    <property type="entry name" value="DDE_5"/>
    <property type="match status" value="1"/>
</dbReference>
<dbReference type="HOGENOM" id="CLU_067752_0_0_4"/>
<dbReference type="KEGG" id="pna:Pnap_3403"/>
<dbReference type="eggNOG" id="COG3385">
    <property type="taxonomic scope" value="Bacteria"/>
</dbReference>
<dbReference type="OrthoDB" id="9796012at2"/>
<keyword evidence="3" id="KW-1185">Reference proteome</keyword>
<evidence type="ECO:0000313" key="3">
    <source>
        <dbReference type="Proteomes" id="UP000000644"/>
    </source>
</evidence>
<accession>A1VSS2</accession>
<feature type="domain" description="Transposase IS701-like DDE" evidence="1">
    <location>
        <begin position="5"/>
        <end position="201"/>
    </location>
</feature>
<protein>
    <submittedName>
        <fullName evidence="2">Transposase, IS4 family</fullName>
    </submittedName>
</protein>
<gene>
    <name evidence="2" type="ordered locus">Pnap_3403</name>
</gene>
<reference evidence="3" key="1">
    <citation type="journal article" date="2009" name="Environ. Microbiol.">
        <title>The genome of Polaromonas naphthalenivorans strain CJ2, isolated from coal tar-contaminated sediment, reveals physiological and metabolic versatility and evolution through extensive horizontal gene transfer.</title>
        <authorList>
            <person name="Yagi J.M."/>
            <person name="Sims D."/>
            <person name="Brettin T."/>
            <person name="Bruce D."/>
            <person name="Madsen E.L."/>
        </authorList>
    </citation>
    <scope>NUCLEOTIDE SEQUENCE [LARGE SCALE GENOMIC DNA]</scope>
    <source>
        <strain evidence="3">CJ2</strain>
    </source>
</reference>
<dbReference type="InterPro" id="IPR038721">
    <property type="entry name" value="IS701-like_DDE_dom"/>
</dbReference>
<organism evidence="2 3">
    <name type="scientific">Polaromonas naphthalenivorans (strain CJ2)</name>
    <dbReference type="NCBI Taxonomy" id="365044"/>
    <lineage>
        <taxon>Bacteria</taxon>
        <taxon>Pseudomonadati</taxon>
        <taxon>Pseudomonadota</taxon>
        <taxon>Betaproteobacteria</taxon>
        <taxon>Burkholderiales</taxon>
        <taxon>Comamonadaceae</taxon>
        <taxon>Polaromonas</taxon>
    </lineage>
</organism>
<evidence type="ECO:0000259" key="1">
    <source>
        <dbReference type="Pfam" id="PF13546"/>
    </source>
</evidence>
<name>A1VSS2_POLNA</name>
<dbReference type="STRING" id="365044.Pnap_3403"/>